<dbReference type="Proteomes" id="UP000239698">
    <property type="component" value="Unassembled WGS sequence"/>
</dbReference>
<name>A0ABD6WAN8_RATRA</name>
<keyword evidence="5" id="KW-1185">Reference proteome</keyword>
<evidence type="ECO:0000313" key="2">
    <source>
        <dbReference type="EMBL" id="PPF14847.1"/>
    </source>
</evidence>
<dbReference type="InterPro" id="IPR038725">
    <property type="entry name" value="YdaG_split_barrel_FMN-bd"/>
</dbReference>
<organism evidence="2 4">
    <name type="scientific">Rathayibacter rathayi</name>
    <name type="common">Corynebacterium rathayi</name>
    <dbReference type="NCBI Taxonomy" id="33887"/>
    <lineage>
        <taxon>Bacteria</taxon>
        <taxon>Bacillati</taxon>
        <taxon>Actinomycetota</taxon>
        <taxon>Actinomycetes</taxon>
        <taxon>Micrococcales</taxon>
        <taxon>Microbacteriaceae</taxon>
        <taxon>Rathayibacter</taxon>
    </lineage>
</organism>
<dbReference type="KEGG" id="rry:C1O28_04055"/>
<dbReference type="Pfam" id="PF16242">
    <property type="entry name" value="Pyrid_ox_like"/>
    <property type="match status" value="1"/>
</dbReference>
<evidence type="ECO:0000313" key="4">
    <source>
        <dbReference type="Proteomes" id="UP000237881"/>
    </source>
</evidence>
<dbReference type="GeneID" id="49819622"/>
<dbReference type="AlphaFoldDB" id="A0ABD6WAN8"/>
<feature type="domain" description="General stress protein FMN-binding split barrel" evidence="1">
    <location>
        <begin position="12"/>
        <end position="158"/>
    </location>
</feature>
<dbReference type="PANTHER" id="PTHR34818">
    <property type="entry name" value="PROTEIN BLI-3"/>
    <property type="match status" value="1"/>
</dbReference>
<dbReference type="Gene3D" id="2.30.110.10">
    <property type="entry name" value="Electron Transport, Fmn-binding Protein, Chain A"/>
    <property type="match status" value="1"/>
</dbReference>
<dbReference type="EMBL" id="PSVT01000007">
    <property type="protein sequence ID" value="PPH78198.1"/>
    <property type="molecule type" value="Genomic_DNA"/>
</dbReference>
<gene>
    <name evidence="2" type="ORF">C5C04_05390</name>
    <name evidence="3" type="ORF">C5C40_05375</name>
</gene>
<dbReference type="PANTHER" id="PTHR34818:SF1">
    <property type="entry name" value="PROTEIN BLI-3"/>
    <property type="match status" value="1"/>
</dbReference>
<reference evidence="4 5" key="1">
    <citation type="submission" date="2018-02" db="EMBL/GenBank/DDBJ databases">
        <title>Bacteriophage NCPPB3778 and a type I-E CRISPR drive the evolution of the US Biological Select Agent, Rathayibacter toxicus.</title>
        <authorList>
            <person name="Davis E.W.II."/>
            <person name="Tabima J.F."/>
            <person name="Weisberg A.J."/>
            <person name="Lopes L.D."/>
            <person name="Wiseman M.S."/>
            <person name="Wiseman M.S."/>
            <person name="Pupko T."/>
            <person name="Belcher M.S."/>
            <person name="Sechler A.J."/>
            <person name="Tancos M.A."/>
            <person name="Schroeder B.K."/>
            <person name="Murray T.D."/>
            <person name="Luster D.G."/>
            <person name="Schneider W.L."/>
            <person name="Rogers E."/>
            <person name="Andreote F.D."/>
            <person name="Grunwald N.J."/>
            <person name="Putnam M.L."/>
            <person name="Chang J.H."/>
        </authorList>
    </citation>
    <scope>NUCLEOTIDE SEQUENCE [LARGE SCALE GENOMIC DNA]</scope>
    <source>
        <strain evidence="3 5">AY1D6</strain>
        <strain evidence="2 4">AY1I9</strain>
    </source>
</reference>
<evidence type="ECO:0000313" key="5">
    <source>
        <dbReference type="Proteomes" id="UP000239698"/>
    </source>
</evidence>
<evidence type="ECO:0000313" key="3">
    <source>
        <dbReference type="EMBL" id="PPH78198.1"/>
    </source>
</evidence>
<dbReference type="EMBL" id="PSUL01000008">
    <property type="protein sequence ID" value="PPF14847.1"/>
    <property type="molecule type" value="Genomic_DNA"/>
</dbReference>
<dbReference type="RefSeq" id="WP_097166476.1">
    <property type="nucleotide sequence ID" value="NZ_CP028129.1"/>
</dbReference>
<protein>
    <submittedName>
        <fullName evidence="2">General stress protein</fullName>
    </submittedName>
</protein>
<dbReference type="SUPFAM" id="SSF50475">
    <property type="entry name" value="FMN-binding split barrel"/>
    <property type="match status" value="1"/>
</dbReference>
<sequence length="168" mass="18045">MTDTEITPADSDDRAQITELVTSAGIGLLTTVNSTGQLVSRPLKAQDIDFDGELWFFTQDPSPKVDDIRANPSVNVAFESKKGYLSVAGSATVVHDPAKVDELWSPAVAGWFPDGKDDPTVALIRVNAETVELWASDEPRPVVLLRVLKAAVTGGQPDIGENHTVSFE</sequence>
<evidence type="ECO:0000259" key="1">
    <source>
        <dbReference type="Pfam" id="PF16242"/>
    </source>
</evidence>
<dbReference type="InterPro" id="IPR012349">
    <property type="entry name" value="Split_barrel_FMN-bd"/>
</dbReference>
<proteinExistence type="predicted"/>
<comment type="caution">
    <text evidence="2">The sequence shown here is derived from an EMBL/GenBank/DDBJ whole genome shotgun (WGS) entry which is preliminary data.</text>
</comment>
<dbReference type="Proteomes" id="UP000237881">
    <property type="component" value="Unassembled WGS sequence"/>
</dbReference>
<accession>A0ABD6WAN8</accession>
<dbReference type="InterPro" id="IPR052917">
    <property type="entry name" value="Stress-Dev_Protein"/>
</dbReference>